<gene>
    <name evidence="1" type="ORF">HALLA_05735</name>
</gene>
<dbReference type="EMBL" id="CP007055">
    <property type="protein sequence ID" value="AHG00721.1"/>
    <property type="molecule type" value="Genomic_DNA"/>
</dbReference>
<reference evidence="1 2" key="1">
    <citation type="submission" date="2014-01" db="EMBL/GenBank/DDBJ databases">
        <authorList>
            <consortium name="DOE Joint Genome Institute"/>
            <person name="Anderson I."/>
            <person name="Huntemann M."/>
            <person name="Han J."/>
            <person name="Chen A."/>
            <person name="Kyrpides N."/>
            <person name="Mavromatis K."/>
            <person name="Markowitz V."/>
            <person name="Palaniappan K."/>
            <person name="Ivanova N."/>
            <person name="Schaumberg A."/>
            <person name="Pati A."/>
            <person name="Liolios K."/>
            <person name="Nordberg H.P."/>
            <person name="Cantor M.N."/>
            <person name="Hua S.X."/>
            <person name="Woyke T."/>
        </authorList>
    </citation>
    <scope>NUCLEOTIDE SEQUENCE [LARGE SCALE GENOMIC DNA]</scope>
    <source>
        <strain evidence="1 2">XH-48</strain>
    </source>
</reference>
<dbReference type="Proteomes" id="UP000019024">
    <property type="component" value="Chromosome"/>
</dbReference>
<keyword evidence="2" id="KW-1185">Reference proteome</keyword>
<organism evidence="1 2">
    <name type="scientific">Halostagnicola larsenii XH-48</name>
    <dbReference type="NCBI Taxonomy" id="797299"/>
    <lineage>
        <taxon>Archaea</taxon>
        <taxon>Methanobacteriati</taxon>
        <taxon>Methanobacteriota</taxon>
        <taxon>Stenosarchaea group</taxon>
        <taxon>Halobacteria</taxon>
        <taxon>Halobacteriales</taxon>
        <taxon>Natrialbaceae</taxon>
        <taxon>Halostagnicola</taxon>
    </lineage>
</organism>
<dbReference type="KEGG" id="hlr:HALLA_05735"/>
<accession>W0JPS1</accession>
<evidence type="ECO:0000313" key="2">
    <source>
        <dbReference type="Proteomes" id="UP000019024"/>
    </source>
</evidence>
<name>W0JPS1_9EURY</name>
<protein>
    <submittedName>
        <fullName evidence="1">Uncharacterized protein</fullName>
    </submittedName>
</protein>
<dbReference type="AlphaFoldDB" id="W0JPS1"/>
<dbReference type="HOGENOM" id="CLU_2802079_0_0_2"/>
<evidence type="ECO:0000313" key="1">
    <source>
        <dbReference type="EMBL" id="AHG00721.1"/>
    </source>
</evidence>
<sequence length="67" mass="8196">MVFQVFNYFVFCIDLRLHFEIRDCIWVNVWHRMGTRVLNCIFKLHSQVVQYTINILHFLFLITGWCG</sequence>
<proteinExistence type="predicted"/>